<dbReference type="PANTHER" id="PTHR35088">
    <property type="entry name" value="COILED-COIL DOMAIN-CONTAINING PROTEIN 178"/>
    <property type="match status" value="1"/>
</dbReference>
<feature type="coiled-coil region" evidence="1">
    <location>
        <begin position="187"/>
        <end position="221"/>
    </location>
</feature>
<evidence type="ECO:0000313" key="2">
    <source>
        <dbReference type="Proteomes" id="UP000189704"/>
    </source>
</evidence>
<dbReference type="OMA" id="AICHIQD"/>
<dbReference type="Proteomes" id="UP000189704">
    <property type="component" value="Unplaced"/>
</dbReference>
<dbReference type="OrthoDB" id="10010556at2759"/>
<evidence type="ECO:0000256" key="1">
    <source>
        <dbReference type="SAM" id="Coils"/>
    </source>
</evidence>
<gene>
    <name evidence="3" type="primary">CCDC178</name>
</gene>
<feature type="coiled-coil region" evidence="1">
    <location>
        <begin position="296"/>
        <end position="341"/>
    </location>
</feature>
<dbReference type="STRING" id="1868482.ENSTSYP00000003200"/>
<dbReference type="GO" id="GO:0036064">
    <property type="term" value="C:ciliary basal body"/>
    <property type="evidence" value="ECO:0007669"/>
    <property type="project" value="Ensembl"/>
</dbReference>
<dbReference type="InterPro" id="IPR038826">
    <property type="entry name" value="CCDC178"/>
</dbReference>
<dbReference type="AlphaFoldDB" id="A0A1U7TDC8"/>
<sequence length="705" mass="83815">NATSQGLVLFGAPKEDTESFNESKTTNTEGVNTGIYFSYPSRRHSCALVNIPAPCVNKMISHIQDVESKIQVHLKRFETSFEEWRRTSSTKDLKEDWSVTISEKEVKPEERDAQCPELKQEMETLLSEAIHLIKSLETDRADAEEALKEQRSRKKLINMKIDSWSTWKLQELPSAVQKEHEAYLRDIIELQWHLERKANQLEHLEKQKARLQETNAKIQTDTDYMNEHILLLGSKWNKELKVLKERYKKKFEVMELYREVHDKLRDAIDGYDNVKWKAKQIKEDMEKDICKDEKDVEDYKKEIDKLNSLYNHYQSLIQNVNTDIKEKKEQVTETIEETKSSTSELSVLSKMLDGVKAMYDQLTWRQKSYKEQYLETLNSFYAAEKSWNIELSNVTKDFTELSIALEQLMEENRKLGIDLDSIKHQIKESIRKKGEFESEIKTLLKMKLKYNEYIKDLYKEANHIGTIFYLNKHKTEEMEDKIAEARRKFKGREDFLKRLIRGEVITGMIIQKRLYSIHEVQIQERQELLKRKAIYAITLSEIQEPLLQLEEDAERIRAIHKEHSDALNSILEKKDHIRRNVQKTKKKLRKRERKTRVALTETESKGSVIFKELETTKSKTILFHAKINELEEELKAKEEEKNYFDQILEALKNKFITIRFKKEHAQAVFDHLMQERKNCKMRIFEEDQRFRTLFAMRQKTLDSVR</sequence>
<feature type="non-terminal residue" evidence="3">
    <location>
        <position position="1"/>
    </location>
</feature>
<feature type="coiled-coil region" evidence="1">
    <location>
        <begin position="391"/>
        <end position="425"/>
    </location>
</feature>
<feature type="coiled-coil region" evidence="1">
    <location>
        <begin position="119"/>
        <end position="160"/>
    </location>
</feature>
<accession>A0A1U7TDC8</accession>
<name>A0A1U7TDC8_CARSF</name>
<keyword evidence="2" id="KW-1185">Reference proteome</keyword>
<feature type="coiled-coil region" evidence="1">
    <location>
        <begin position="620"/>
        <end position="654"/>
    </location>
</feature>
<protein>
    <submittedName>
        <fullName evidence="3">Coiled-coil domain-containing protein 178</fullName>
    </submittedName>
</protein>
<reference evidence="3" key="1">
    <citation type="submission" date="2025-08" db="UniProtKB">
        <authorList>
            <consortium name="RefSeq"/>
        </authorList>
    </citation>
    <scope>IDENTIFICATION</scope>
</reference>
<feature type="coiled-coil region" evidence="1">
    <location>
        <begin position="567"/>
        <end position="594"/>
    </location>
</feature>
<feature type="non-terminal residue" evidence="3">
    <location>
        <position position="705"/>
    </location>
</feature>
<dbReference type="KEGG" id="csyr:103258552"/>
<proteinExistence type="predicted"/>
<dbReference type="GeneID" id="103258552"/>
<organism evidence="2 3">
    <name type="scientific">Carlito syrichta</name>
    <name type="common">Philippine tarsier</name>
    <name type="synonym">Tarsius syrichta</name>
    <dbReference type="NCBI Taxonomy" id="1868482"/>
    <lineage>
        <taxon>Eukaryota</taxon>
        <taxon>Metazoa</taxon>
        <taxon>Chordata</taxon>
        <taxon>Craniata</taxon>
        <taxon>Vertebrata</taxon>
        <taxon>Euteleostomi</taxon>
        <taxon>Mammalia</taxon>
        <taxon>Eutheria</taxon>
        <taxon>Euarchontoglires</taxon>
        <taxon>Primates</taxon>
        <taxon>Haplorrhini</taxon>
        <taxon>Tarsiiformes</taxon>
        <taxon>Tarsiidae</taxon>
        <taxon>Carlito</taxon>
    </lineage>
</organism>
<keyword evidence="1" id="KW-0175">Coiled coil</keyword>
<dbReference type="CTD" id="374864"/>
<dbReference type="PANTHER" id="PTHR35088:SF1">
    <property type="entry name" value="COILED-COIL DOMAIN-CONTAINING PROTEIN 178"/>
    <property type="match status" value="1"/>
</dbReference>
<evidence type="ECO:0000313" key="3">
    <source>
        <dbReference type="RefSeq" id="XP_008054408.1"/>
    </source>
</evidence>
<dbReference type="RefSeq" id="XP_008054408.1">
    <property type="nucleotide sequence ID" value="XM_008056217.1"/>
</dbReference>